<dbReference type="InterPro" id="IPR045584">
    <property type="entry name" value="Pilin-like"/>
</dbReference>
<gene>
    <name evidence="2" type="ORF">CLAN_0370</name>
</gene>
<dbReference type="Proteomes" id="UP000202031">
    <property type="component" value="Chromosome"/>
</dbReference>
<proteinExistence type="predicted"/>
<dbReference type="SUPFAM" id="SSF54523">
    <property type="entry name" value="Pili subunits"/>
    <property type="match status" value="1"/>
</dbReference>
<dbReference type="NCBIfam" id="TIGR02532">
    <property type="entry name" value="IV_pilin_GFxxxE"/>
    <property type="match status" value="1"/>
</dbReference>
<feature type="transmembrane region" description="Helical" evidence="1">
    <location>
        <begin position="6"/>
        <end position="30"/>
    </location>
</feature>
<dbReference type="Gene3D" id="3.30.700.10">
    <property type="entry name" value="Glycoprotein, Type 4 Pilin"/>
    <property type="match status" value="1"/>
</dbReference>
<dbReference type="KEGG" id="clx:CLAN_0370"/>
<keyword evidence="1" id="KW-0472">Membrane</keyword>
<evidence type="ECO:0000313" key="2">
    <source>
        <dbReference type="EMBL" id="ARQ97128.1"/>
    </source>
</evidence>
<dbReference type="AlphaFoldDB" id="A0A1X9SLM3"/>
<dbReference type="RefSeq" id="WP_096016019.1">
    <property type="nucleotide sequence ID" value="NZ_CP015578.1"/>
</dbReference>
<dbReference type="InterPro" id="IPR012902">
    <property type="entry name" value="N_methyl_site"/>
</dbReference>
<protein>
    <submittedName>
        <fullName evidence="2">Putative type II secretion system protein</fullName>
    </submittedName>
</protein>
<evidence type="ECO:0000256" key="1">
    <source>
        <dbReference type="SAM" id="Phobius"/>
    </source>
</evidence>
<accession>A0A1X9SLM3</accession>
<sequence>MIKAFSLIELVFVIIILGVLLAIAAPRVFLSKNDANLLKIKTDIATIQANILHQKTALLLTAKVQDPLLNTEILHSINLNNWRVEDNKLIFDDETEFSYDSNGTIKCLSPKDICDKL</sequence>
<keyword evidence="1" id="KW-1133">Transmembrane helix</keyword>
<reference evidence="3" key="1">
    <citation type="journal article" date="2017" name="Genome Biol. Evol.">
        <title>Comparative Genomic Analysis Identifies a Campylobacter Clade Deficient in Selenium Metabolism.</title>
        <authorList>
            <person name="Miller W.G."/>
            <person name="Yee E."/>
            <person name="Lopes B.S."/>
            <person name="Chapman M.H."/>
            <person name="Huynh S."/>
            <person name="Bono J.L."/>
            <person name="Parker C.T."/>
            <person name="Strachan N.J.C."/>
            <person name="Forbes K.J."/>
        </authorList>
    </citation>
    <scope>NUCLEOTIDE SEQUENCE [LARGE SCALE GENOMIC DNA]</scope>
    <source>
        <strain evidence="3">NCTC 13004</strain>
    </source>
</reference>
<reference evidence="3" key="2">
    <citation type="journal article" date="2017" name="Genome Biol. Evol.">
        <title>Comparative genomic analysis identifies a Campylobacter clade deficient in selenium metabolism.</title>
        <authorList>
            <person name="Miller W.G."/>
            <person name="Yee E."/>
            <person name="Lopes B.S."/>
            <person name="Chapman M.H."/>
            <person name="Huynh S."/>
            <person name="Bono J.L."/>
            <person name="Parker C.T."/>
            <person name="Strachan N.J.C."/>
            <person name="Forbes K.J."/>
        </authorList>
    </citation>
    <scope>NUCLEOTIDE SEQUENCE [LARGE SCALE GENOMIC DNA]</scope>
    <source>
        <strain evidence="3">NCTC 13004</strain>
    </source>
</reference>
<evidence type="ECO:0000313" key="3">
    <source>
        <dbReference type="Proteomes" id="UP000202031"/>
    </source>
</evidence>
<organism evidence="2 3">
    <name type="scientific">Campylobacter lanienae NCTC 13004</name>
    <dbReference type="NCBI Taxonomy" id="1031753"/>
    <lineage>
        <taxon>Bacteria</taxon>
        <taxon>Pseudomonadati</taxon>
        <taxon>Campylobacterota</taxon>
        <taxon>Epsilonproteobacteria</taxon>
        <taxon>Campylobacterales</taxon>
        <taxon>Campylobacteraceae</taxon>
        <taxon>Campylobacter</taxon>
    </lineage>
</organism>
<dbReference type="EMBL" id="CP015578">
    <property type="protein sequence ID" value="ARQ97128.1"/>
    <property type="molecule type" value="Genomic_DNA"/>
</dbReference>
<name>A0A1X9SLM3_9BACT</name>
<dbReference type="GeneID" id="46920843"/>
<keyword evidence="1" id="KW-0812">Transmembrane</keyword>